<feature type="transmembrane region" description="Helical" evidence="1">
    <location>
        <begin position="86"/>
        <end position="110"/>
    </location>
</feature>
<evidence type="ECO:0000313" key="2">
    <source>
        <dbReference type="EMBL" id="MCD2421962.1"/>
    </source>
</evidence>
<reference evidence="2 3" key="1">
    <citation type="submission" date="2021-11" db="EMBL/GenBank/DDBJ databases">
        <title>Genomic of Niabella pedocola.</title>
        <authorList>
            <person name="Wu T."/>
        </authorList>
    </citation>
    <scope>NUCLEOTIDE SEQUENCE [LARGE SCALE GENOMIC DNA]</scope>
    <source>
        <strain evidence="2 3">JCM 31011</strain>
    </source>
</reference>
<keyword evidence="1" id="KW-0472">Membrane</keyword>
<comment type="caution">
    <text evidence="2">The sequence shown here is derived from an EMBL/GenBank/DDBJ whole genome shotgun (WGS) entry which is preliminary data.</text>
</comment>
<feature type="transmembrane region" description="Helical" evidence="1">
    <location>
        <begin position="44"/>
        <end position="63"/>
    </location>
</feature>
<gene>
    <name evidence="2" type="ORF">LQ567_04260</name>
</gene>
<keyword evidence="1" id="KW-0812">Transmembrane</keyword>
<evidence type="ECO:0000313" key="3">
    <source>
        <dbReference type="Proteomes" id="UP001199816"/>
    </source>
</evidence>
<name>A0ABS8PLH1_9BACT</name>
<dbReference type="EMBL" id="JAJNEC010000004">
    <property type="protein sequence ID" value="MCD2421962.1"/>
    <property type="molecule type" value="Genomic_DNA"/>
</dbReference>
<keyword evidence="3" id="KW-1185">Reference proteome</keyword>
<feature type="transmembrane region" description="Helical" evidence="1">
    <location>
        <begin position="20"/>
        <end position="37"/>
    </location>
</feature>
<keyword evidence="1" id="KW-1133">Transmembrane helix</keyword>
<sequence>MKFFVSIVAIGVLSYISGMYFPWWGIAVAGFVVAVLLRQKPAPSFWSGFIAVFLLWLFLAWRINAANDGILAGRIGLLLGIGKKPMLLAVITGIIGGLVTGLASLSGSYLHARSKQ</sequence>
<accession>A0ABS8PLH1</accession>
<evidence type="ECO:0000256" key="1">
    <source>
        <dbReference type="SAM" id="Phobius"/>
    </source>
</evidence>
<protein>
    <recommendedName>
        <fullName evidence="4">Transmembrane protein</fullName>
    </recommendedName>
</protein>
<organism evidence="2 3">
    <name type="scientific">Niabella pedocola</name>
    <dbReference type="NCBI Taxonomy" id="1752077"/>
    <lineage>
        <taxon>Bacteria</taxon>
        <taxon>Pseudomonadati</taxon>
        <taxon>Bacteroidota</taxon>
        <taxon>Chitinophagia</taxon>
        <taxon>Chitinophagales</taxon>
        <taxon>Chitinophagaceae</taxon>
        <taxon>Niabella</taxon>
    </lineage>
</organism>
<proteinExistence type="predicted"/>
<dbReference type="Proteomes" id="UP001199816">
    <property type="component" value="Unassembled WGS sequence"/>
</dbReference>
<dbReference type="RefSeq" id="WP_231002866.1">
    <property type="nucleotide sequence ID" value="NZ_JAJNEC010000004.1"/>
</dbReference>
<evidence type="ECO:0008006" key="4">
    <source>
        <dbReference type="Google" id="ProtNLM"/>
    </source>
</evidence>